<keyword evidence="2" id="KW-0808">Transferase</keyword>
<name>A0A517QWG3_9PLAN</name>
<keyword evidence="3" id="KW-1185">Reference proteome</keyword>
<gene>
    <name evidence="2" type="primary">rfbF</name>
    <name evidence="2" type="ORF">Pan189_02610</name>
</gene>
<accession>A0A517QWG3</accession>
<dbReference type="InterPro" id="IPR029044">
    <property type="entry name" value="Nucleotide-diphossugar_trans"/>
</dbReference>
<dbReference type="EC" id="2.7.7.33" evidence="2"/>
<protein>
    <submittedName>
        <fullName evidence="2">Glucose-1-phosphate cytidylyltransferase</fullName>
        <ecNumber evidence="2">2.7.7.33</ecNumber>
    </submittedName>
</protein>
<feature type="domain" description="Nucleotidyl transferase" evidence="1">
    <location>
        <begin position="3"/>
        <end position="202"/>
    </location>
</feature>
<dbReference type="InterPro" id="IPR013446">
    <property type="entry name" value="G1P_cyt_trans-like"/>
</dbReference>
<keyword evidence="2" id="KW-0548">Nucleotidyltransferase</keyword>
<organism evidence="2 3">
    <name type="scientific">Stratiformator vulcanicus</name>
    <dbReference type="NCBI Taxonomy" id="2527980"/>
    <lineage>
        <taxon>Bacteria</taxon>
        <taxon>Pseudomonadati</taxon>
        <taxon>Planctomycetota</taxon>
        <taxon>Planctomycetia</taxon>
        <taxon>Planctomycetales</taxon>
        <taxon>Planctomycetaceae</taxon>
        <taxon>Stratiformator</taxon>
    </lineage>
</organism>
<dbReference type="PANTHER" id="PTHR47183:SF3">
    <property type="entry name" value="TRANSFERASE"/>
    <property type="match status" value="1"/>
</dbReference>
<proteinExistence type="predicted"/>
<dbReference type="Pfam" id="PF00483">
    <property type="entry name" value="NTP_transferase"/>
    <property type="match status" value="1"/>
</dbReference>
<dbReference type="PANTHER" id="PTHR47183">
    <property type="entry name" value="GLUCOSE-1-PHOSPHATE CYTIDYLYLTRANSFERASE-RELATED"/>
    <property type="match status" value="1"/>
</dbReference>
<sequence length="304" mass="34805">MKVVLFCGGMGMRLREYSESIPKPMVDIGYRPVLWHVMKYYAHFGHKDFILCLGWKADVIKQYFLEYDECASNDFVLSGDDKSVDLLASDIHDWRITFVDTGATKCIGERLKAVEPYLEGEQTFLANYTDGLCDVHLPNLIDLHERRNSVATFLSVQPTQSFHTVVTEPEGSVSRIDSVKDSDLWINAGFFVLDQSVFSYMRNGEELVEQPFRRLIEAEKLSSLRHEGFFACMDTFKEKQLLDDMYARSETPWELWKNESRRTDSGAVEEPEDRLARDVSELADEVGQRVGLNEVNSAPSLQTT</sequence>
<dbReference type="AlphaFoldDB" id="A0A517QWG3"/>
<evidence type="ECO:0000313" key="3">
    <source>
        <dbReference type="Proteomes" id="UP000317318"/>
    </source>
</evidence>
<dbReference type="KEGG" id="svp:Pan189_02610"/>
<evidence type="ECO:0000313" key="2">
    <source>
        <dbReference type="EMBL" id="QDT35908.1"/>
    </source>
</evidence>
<reference evidence="2 3" key="1">
    <citation type="submission" date="2019-02" db="EMBL/GenBank/DDBJ databases">
        <title>Deep-cultivation of Planctomycetes and their phenomic and genomic characterization uncovers novel biology.</title>
        <authorList>
            <person name="Wiegand S."/>
            <person name="Jogler M."/>
            <person name="Boedeker C."/>
            <person name="Pinto D."/>
            <person name="Vollmers J."/>
            <person name="Rivas-Marin E."/>
            <person name="Kohn T."/>
            <person name="Peeters S.H."/>
            <person name="Heuer A."/>
            <person name="Rast P."/>
            <person name="Oberbeckmann S."/>
            <person name="Bunk B."/>
            <person name="Jeske O."/>
            <person name="Meyerdierks A."/>
            <person name="Storesund J.E."/>
            <person name="Kallscheuer N."/>
            <person name="Luecker S."/>
            <person name="Lage O.M."/>
            <person name="Pohl T."/>
            <person name="Merkel B.J."/>
            <person name="Hornburger P."/>
            <person name="Mueller R.-W."/>
            <person name="Bruemmer F."/>
            <person name="Labrenz M."/>
            <person name="Spormann A.M."/>
            <person name="Op den Camp H."/>
            <person name="Overmann J."/>
            <person name="Amann R."/>
            <person name="Jetten M.S.M."/>
            <person name="Mascher T."/>
            <person name="Medema M.H."/>
            <person name="Devos D.P."/>
            <person name="Kaster A.-K."/>
            <person name="Ovreas L."/>
            <person name="Rohde M."/>
            <person name="Galperin M.Y."/>
            <person name="Jogler C."/>
        </authorList>
    </citation>
    <scope>NUCLEOTIDE SEQUENCE [LARGE SCALE GENOMIC DNA]</scope>
    <source>
        <strain evidence="2 3">Pan189</strain>
    </source>
</reference>
<dbReference type="Gene3D" id="3.90.550.10">
    <property type="entry name" value="Spore Coat Polysaccharide Biosynthesis Protein SpsA, Chain A"/>
    <property type="match status" value="1"/>
</dbReference>
<dbReference type="InterPro" id="IPR005835">
    <property type="entry name" value="NTP_transferase_dom"/>
</dbReference>
<evidence type="ECO:0000259" key="1">
    <source>
        <dbReference type="Pfam" id="PF00483"/>
    </source>
</evidence>
<dbReference type="Proteomes" id="UP000317318">
    <property type="component" value="Chromosome"/>
</dbReference>
<dbReference type="GO" id="GO:0047343">
    <property type="term" value="F:glucose-1-phosphate cytidylyltransferase activity"/>
    <property type="evidence" value="ECO:0007669"/>
    <property type="project" value="UniProtKB-EC"/>
</dbReference>
<dbReference type="SUPFAM" id="SSF53448">
    <property type="entry name" value="Nucleotide-diphospho-sugar transferases"/>
    <property type="match status" value="1"/>
</dbReference>
<dbReference type="EMBL" id="CP036268">
    <property type="protein sequence ID" value="QDT35908.1"/>
    <property type="molecule type" value="Genomic_DNA"/>
</dbReference>